<evidence type="ECO:0000313" key="2">
    <source>
        <dbReference type="Proteomes" id="UP000639772"/>
    </source>
</evidence>
<proteinExistence type="predicted"/>
<reference evidence="1 2" key="1">
    <citation type="journal article" date="2020" name="Nat. Food">
        <title>A phased Vanilla planifolia genome enables genetic improvement of flavour and production.</title>
        <authorList>
            <person name="Hasing T."/>
            <person name="Tang H."/>
            <person name="Brym M."/>
            <person name="Khazi F."/>
            <person name="Huang T."/>
            <person name="Chambers A.H."/>
        </authorList>
    </citation>
    <scope>NUCLEOTIDE SEQUENCE [LARGE SCALE GENOMIC DNA]</scope>
    <source>
        <tissue evidence="1">Leaf</tissue>
    </source>
</reference>
<accession>A0A835S759</accession>
<evidence type="ECO:0000313" key="1">
    <source>
        <dbReference type="EMBL" id="KAG0503863.1"/>
    </source>
</evidence>
<organism evidence="1 2">
    <name type="scientific">Vanilla planifolia</name>
    <name type="common">Vanilla</name>
    <dbReference type="NCBI Taxonomy" id="51239"/>
    <lineage>
        <taxon>Eukaryota</taxon>
        <taxon>Viridiplantae</taxon>
        <taxon>Streptophyta</taxon>
        <taxon>Embryophyta</taxon>
        <taxon>Tracheophyta</taxon>
        <taxon>Spermatophyta</taxon>
        <taxon>Magnoliopsida</taxon>
        <taxon>Liliopsida</taxon>
        <taxon>Asparagales</taxon>
        <taxon>Orchidaceae</taxon>
        <taxon>Vanilloideae</taxon>
        <taxon>Vanilleae</taxon>
        <taxon>Vanilla</taxon>
    </lineage>
</organism>
<comment type="caution">
    <text evidence="1">The sequence shown here is derived from an EMBL/GenBank/DDBJ whole genome shotgun (WGS) entry which is preliminary data.</text>
</comment>
<name>A0A835S759_VANPL</name>
<protein>
    <submittedName>
        <fullName evidence="1">Uncharacterized protein</fullName>
    </submittedName>
</protein>
<dbReference type="Proteomes" id="UP000639772">
    <property type="component" value="Chromosome 1"/>
</dbReference>
<dbReference type="EMBL" id="JADCNM010000001">
    <property type="protein sequence ID" value="KAG0503863.1"/>
    <property type="molecule type" value="Genomic_DNA"/>
</dbReference>
<dbReference type="AlphaFoldDB" id="A0A835S759"/>
<gene>
    <name evidence="1" type="ORF">HPP92_003935</name>
</gene>
<sequence>MRSQAMRRSQKRSDGEGQTGEIAGVCVHFGNQAFVSEVVKGIVARRDVGQGCAKGFLISVRDLAMLQLLDRIERVLEFFLRQLRCSDRQVWSSRAAALWVRLKGCHAEIEVDSFGSCLPARLFDDARCVGGGEEVLVKEKKDEDGEEKARVSHVCGLLYRSFAVVYISSLVRHLYGSVWQKPHVSWGNAVSLLPCSN</sequence>